<dbReference type="PANTHER" id="PTHR11895:SF151">
    <property type="entry name" value="GLUTAMYL-TRNA(GLN) AMIDOTRANSFERASE SUBUNIT A"/>
    <property type="match status" value="1"/>
</dbReference>
<dbReference type="EC" id="6.3.5.7" evidence="7"/>
<evidence type="ECO:0000256" key="2">
    <source>
        <dbReference type="ARBA" id="ARBA00022598"/>
    </source>
</evidence>
<dbReference type="GO" id="GO:0016740">
    <property type="term" value="F:transferase activity"/>
    <property type="evidence" value="ECO:0007669"/>
    <property type="project" value="UniProtKB-KW"/>
</dbReference>
<comment type="similarity">
    <text evidence="1 7">Belongs to the amidase family. GatA subfamily.</text>
</comment>
<dbReference type="AlphaFoldDB" id="A0A1F6NGX5"/>
<comment type="function">
    <text evidence="7">Allows the formation of correctly charged Gln-tRNA(Gln) through the transamidation of misacylated Glu-tRNA(Gln) in organisms which lack glutaminyl-tRNA synthetase. The reaction takes place in the presence of glutamine and ATP through an activated gamma-phospho-Glu-tRNA(Gln).</text>
</comment>
<name>A0A1F6NGX5_9BACT</name>
<dbReference type="STRING" id="1798697.A2373_00780"/>
<evidence type="ECO:0000256" key="7">
    <source>
        <dbReference type="HAMAP-Rule" id="MF_00120"/>
    </source>
</evidence>
<keyword evidence="9" id="KW-0808">Transferase</keyword>
<comment type="catalytic activity">
    <reaction evidence="6 7">
        <text>L-glutamyl-tRNA(Gln) + L-glutamine + ATP + H2O = L-glutaminyl-tRNA(Gln) + L-glutamate + ADP + phosphate + H(+)</text>
        <dbReference type="Rhea" id="RHEA:17521"/>
        <dbReference type="Rhea" id="RHEA-COMP:9681"/>
        <dbReference type="Rhea" id="RHEA-COMP:9684"/>
        <dbReference type="ChEBI" id="CHEBI:15377"/>
        <dbReference type="ChEBI" id="CHEBI:15378"/>
        <dbReference type="ChEBI" id="CHEBI:29985"/>
        <dbReference type="ChEBI" id="CHEBI:30616"/>
        <dbReference type="ChEBI" id="CHEBI:43474"/>
        <dbReference type="ChEBI" id="CHEBI:58359"/>
        <dbReference type="ChEBI" id="CHEBI:78520"/>
        <dbReference type="ChEBI" id="CHEBI:78521"/>
        <dbReference type="ChEBI" id="CHEBI:456216"/>
        <dbReference type="EC" id="6.3.5.7"/>
    </reaction>
</comment>
<accession>A0A1F6NGX5</accession>
<dbReference type="NCBIfam" id="TIGR00132">
    <property type="entry name" value="gatA"/>
    <property type="match status" value="1"/>
</dbReference>
<evidence type="ECO:0000313" key="10">
    <source>
        <dbReference type="Proteomes" id="UP000176300"/>
    </source>
</evidence>
<dbReference type="Gene3D" id="3.90.1300.10">
    <property type="entry name" value="Amidase signature (AS) domain"/>
    <property type="match status" value="1"/>
</dbReference>
<sequence>MLNELTIIQAREGLNKKKFTSVELTKACLGRISERNGRINAFITVFEEEALKEAVKADEMIARGKISELTGIPFSVKDAICAKDRRSTGGAKILNNYVPPFDATVIQKIRNQGAVLLGKNNCDAFGHGASNENSMYGPVRNPHDEERVAGGSSGGSAAAVADNMCIFSIAEDTGGSIRQPASFCGVAGLRPSYGRNSRYGIMPMASSLDTAGPIAKTVKDLAIVQKIMAGRDKKDSTTVANDVPDYLKLLSQSIEGMRVGVPEEYFSASSKGGPASGWKGMDKEVRAIIENRIKGLEKMGCEIIDVSLPYTKYASPVYYLIVPSEDSSNLGRLDGIRYGMQAKADNLFEVYTKSRAQGFPEEVKRRIMVGTYALSAGYYDAYYRKAQKVRTLICQDFEKVFKKVDLLVTPTSPFPAFKLGEKKDDVLSMYLADVFVSPAAVAGIPALSVPVEKTKAGLPVGLQVIGPRMFEGKVMQLAYAIEHDN</sequence>
<evidence type="ECO:0000256" key="4">
    <source>
        <dbReference type="ARBA" id="ARBA00022840"/>
    </source>
</evidence>
<feature type="active site" description="Charge relay system" evidence="7">
    <location>
        <position position="77"/>
    </location>
</feature>
<evidence type="ECO:0000313" key="9">
    <source>
        <dbReference type="EMBL" id="OGH83068.1"/>
    </source>
</evidence>
<dbReference type="InterPro" id="IPR023631">
    <property type="entry name" value="Amidase_dom"/>
</dbReference>
<comment type="caution">
    <text evidence="9">The sequence shown here is derived from an EMBL/GenBank/DDBJ whole genome shotgun (WGS) entry which is preliminary data.</text>
</comment>
<feature type="active site" description="Charge relay system" evidence="7">
    <location>
        <position position="152"/>
    </location>
</feature>
<dbReference type="Pfam" id="PF01425">
    <property type="entry name" value="Amidase"/>
    <property type="match status" value="1"/>
</dbReference>
<keyword evidence="4 7" id="KW-0067">ATP-binding</keyword>
<comment type="subunit">
    <text evidence="7">Heterotrimer of A, B and C subunits.</text>
</comment>
<dbReference type="PROSITE" id="PS00571">
    <property type="entry name" value="AMIDASES"/>
    <property type="match status" value="1"/>
</dbReference>
<dbReference type="InterPro" id="IPR004412">
    <property type="entry name" value="GatA"/>
</dbReference>
<dbReference type="HAMAP" id="MF_00120">
    <property type="entry name" value="GatA"/>
    <property type="match status" value="1"/>
</dbReference>
<keyword evidence="2 7" id="KW-0436">Ligase</keyword>
<dbReference type="InterPro" id="IPR036928">
    <property type="entry name" value="AS_sf"/>
</dbReference>
<protein>
    <recommendedName>
        <fullName evidence="7">Glutamyl-tRNA(Gln) amidotransferase subunit A</fullName>
        <shortName evidence="7">Glu-ADT subunit A</shortName>
        <ecNumber evidence="7">6.3.5.7</ecNumber>
    </recommendedName>
</protein>
<dbReference type="InterPro" id="IPR020556">
    <property type="entry name" value="Amidase_CS"/>
</dbReference>
<dbReference type="EMBL" id="MFQS01000022">
    <property type="protein sequence ID" value="OGH83068.1"/>
    <property type="molecule type" value="Genomic_DNA"/>
</dbReference>
<organism evidence="9 10">
    <name type="scientific">Candidatus Magasanikbacteria bacterium RIFOXYB1_FULL_40_15</name>
    <dbReference type="NCBI Taxonomy" id="1798697"/>
    <lineage>
        <taxon>Bacteria</taxon>
        <taxon>Candidatus Magasanikiibacteriota</taxon>
    </lineage>
</organism>
<dbReference type="SUPFAM" id="SSF75304">
    <property type="entry name" value="Amidase signature (AS) enzymes"/>
    <property type="match status" value="1"/>
</dbReference>
<gene>
    <name evidence="7 9" type="primary">gatA</name>
    <name evidence="9" type="ORF">A2373_00780</name>
</gene>
<dbReference type="InterPro" id="IPR000120">
    <property type="entry name" value="Amidase"/>
</dbReference>
<dbReference type="Proteomes" id="UP000176300">
    <property type="component" value="Unassembled WGS sequence"/>
</dbReference>
<dbReference type="GO" id="GO:0050567">
    <property type="term" value="F:glutaminyl-tRNA synthase (glutamine-hydrolyzing) activity"/>
    <property type="evidence" value="ECO:0007669"/>
    <property type="project" value="UniProtKB-UniRule"/>
</dbReference>
<evidence type="ECO:0000259" key="8">
    <source>
        <dbReference type="Pfam" id="PF01425"/>
    </source>
</evidence>
<dbReference type="GO" id="GO:0006412">
    <property type="term" value="P:translation"/>
    <property type="evidence" value="ECO:0007669"/>
    <property type="project" value="UniProtKB-UniRule"/>
</dbReference>
<reference evidence="9 10" key="1">
    <citation type="journal article" date="2016" name="Nat. Commun.">
        <title>Thousands of microbial genomes shed light on interconnected biogeochemical processes in an aquifer system.</title>
        <authorList>
            <person name="Anantharaman K."/>
            <person name="Brown C.T."/>
            <person name="Hug L.A."/>
            <person name="Sharon I."/>
            <person name="Castelle C.J."/>
            <person name="Probst A.J."/>
            <person name="Thomas B.C."/>
            <person name="Singh A."/>
            <person name="Wilkins M.J."/>
            <person name="Karaoz U."/>
            <person name="Brodie E.L."/>
            <person name="Williams K.H."/>
            <person name="Hubbard S.S."/>
            <person name="Banfield J.F."/>
        </authorList>
    </citation>
    <scope>NUCLEOTIDE SEQUENCE [LARGE SCALE GENOMIC DNA]</scope>
</reference>
<evidence type="ECO:0000256" key="6">
    <source>
        <dbReference type="ARBA" id="ARBA00047407"/>
    </source>
</evidence>
<evidence type="ECO:0000256" key="3">
    <source>
        <dbReference type="ARBA" id="ARBA00022741"/>
    </source>
</evidence>
<evidence type="ECO:0000256" key="5">
    <source>
        <dbReference type="ARBA" id="ARBA00022917"/>
    </source>
</evidence>
<evidence type="ECO:0000256" key="1">
    <source>
        <dbReference type="ARBA" id="ARBA00008069"/>
    </source>
</evidence>
<dbReference type="PANTHER" id="PTHR11895">
    <property type="entry name" value="TRANSAMIDASE"/>
    <property type="match status" value="1"/>
</dbReference>
<feature type="domain" description="Amidase" evidence="8">
    <location>
        <begin position="23"/>
        <end position="474"/>
    </location>
</feature>
<dbReference type="GO" id="GO:0030956">
    <property type="term" value="C:glutamyl-tRNA(Gln) amidotransferase complex"/>
    <property type="evidence" value="ECO:0007669"/>
    <property type="project" value="InterPro"/>
</dbReference>
<keyword evidence="3 7" id="KW-0547">Nucleotide-binding</keyword>
<keyword evidence="5 7" id="KW-0648">Protein biosynthesis</keyword>
<feature type="active site" description="Acyl-ester intermediate" evidence="7">
    <location>
        <position position="176"/>
    </location>
</feature>
<dbReference type="GO" id="GO:0005524">
    <property type="term" value="F:ATP binding"/>
    <property type="evidence" value="ECO:0007669"/>
    <property type="project" value="UniProtKB-KW"/>
</dbReference>
<proteinExistence type="inferred from homology"/>